<comment type="subunit">
    <text evidence="6">Homodimer.</text>
</comment>
<dbReference type="RefSeq" id="WP_052606871.1">
    <property type="nucleotide sequence ID" value="NZ_JXYS01000109.1"/>
</dbReference>
<feature type="coiled-coil region" evidence="6">
    <location>
        <begin position="181"/>
        <end position="215"/>
    </location>
</feature>
<dbReference type="Gene3D" id="1.20.1060.20">
    <property type="match status" value="1"/>
</dbReference>
<evidence type="ECO:0000259" key="7">
    <source>
        <dbReference type="Pfam" id="PF02463"/>
    </source>
</evidence>
<evidence type="ECO:0000313" key="9">
    <source>
        <dbReference type="EMBL" id="KJF15956.1"/>
    </source>
</evidence>
<dbReference type="GO" id="GO:0005694">
    <property type="term" value="C:chromosome"/>
    <property type="evidence" value="ECO:0007669"/>
    <property type="project" value="InterPro"/>
</dbReference>
<feature type="coiled-coil region" evidence="6">
    <location>
        <begin position="869"/>
        <end position="896"/>
    </location>
</feature>
<dbReference type="GO" id="GO:0005524">
    <property type="term" value="F:ATP binding"/>
    <property type="evidence" value="ECO:0007669"/>
    <property type="project" value="UniProtKB-UniRule"/>
</dbReference>
<dbReference type="HAMAP" id="MF_01894">
    <property type="entry name" value="Smc_prok"/>
    <property type="match status" value="1"/>
</dbReference>
<dbReference type="PIRSF" id="PIRSF005719">
    <property type="entry name" value="SMC"/>
    <property type="match status" value="1"/>
</dbReference>
<dbReference type="GO" id="GO:0005737">
    <property type="term" value="C:cytoplasm"/>
    <property type="evidence" value="ECO:0007669"/>
    <property type="project" value="UniProtKB-SubCell"/>
</dbReference>
<dbReference type="GO" id="GO:0006260">
    <property type="term" value="P:DNA replication"/>
    <property type="evidence" value="ECO:0007669"/>
    <property type="project" value="UniProtKB-UniRule"/>
</dbReference>
<dbReference type="InterPro" id="IPR027417">
    <property type="entry name" value="P-loop_NTPase"/>
</dbReference>
<evidence type="ECO:0000256" key="2">
    <source>
        <dbReference type="ARBA" id="ARBA00022741"/>
    </source>
</evidence>
<feature type="binding site" evidence="6">
    <location>
        <begin position="32"/>
        <end position="39"/>
    </location>
    <ligand>
        <name>ATP</name>
        <dbReference type="ChEBI" id="CHEBI:30616"/>
    </ligand>
</feature>
<evidence type="ECO:0000259" key="8">
    <source>
        <dbReference type="Pfam" id="PF06470"/>
    </source>
</evidence>
<feature type="coiled-coil region" evidence="6">
    <location>
        <begin position="771"/>
        <end position="805"/>
    </location>
</feature>
<dbReference type="GO" id="GO:0003677">
    <property type="term" value="F:DNA binding"/>
    <property type="evidence" value="ECO:0007669"/>
    <property type="project" value="UniProtKB-UniRule"/>
</dbReference>
<dbReference type="InterPro" id="IPR036277">
    <property type="entry name" value="SMC_hinge_sf"/>
</dbReference>
<dbReference type="OrthoDB" id="9808768at2"/>
<dbReference type="Proteomes" id="UP000032360">
    <property type="component" value="Unassembled WGS sequence"/>
</dbReference>
<name>A0A0D8HFX9_9ACTN</name>
<feature type="coiled-coil region" evidence="6">
    <location>
        <begin position="353"/>
        <end position="416"/>
    </location>
</feature>
<evidence type="ECO:0000256" key="5">
    <source>
        <dbReference type="ARBA" id="ARBA00023125"/>
    </source>
</evidence>
<dbReference type="GO" id="GO:0007059">
    <property type="term" value="P:chromosome segregation"/>
    <property type="evidence" value="ECO:0007669"/>
    <property type="project" value="UniProtKB-UniRule"/>
</dbReference>
<dbReference type="InterPro" id="IPR003395">
    <property type="entry name" value="RecF/RecN/SMC_N"/>
</dbReference>
<evidence type="ECO:0000256" key="3">
    <source>
        <dbReference type="ARBA" id="ARBA00022840"/>
    </source>
</evidence>
<dbReference type="AlphaFoldDB" id="A0A0D8HFX9"/>
<keyword evidence="3 6" id="KW-0067">ATP-binding</keyword>
<dbReference type="SUPFAM" id="SSF52540">
    <property type="entry name" value="P-loop containing nucleoside triphosphate hydrolases"/>
    <property type="match status" value="1"/>
</dbReference>
<dbReference type="InterPro" id="IPR010935">
    <property type="entry name" value="SMC_hinge"/>
</dbReference>
<dbReference type="InterPro" id="IPR011890">
    <property type="entry name" value="SMC_prok"/>
</dbReference>
<accession>A0A0D8HFX9</accession>
<dbReference type="GO" id="GO:0030261">
    <property type="term" value="P:chromosome condensation"/>
    <property type="evidence" value="ECO:0007669"/>
    <property type="project" value="InterPro"/>
</dbReference>
<dbReference type="Gene3D" id="1.10.287.1490">
    <property type="match status" value="1"/>
</dbReference>
<dbReference type="PATRIC" id="fig|1280514.3.peg.4286"/>
<dbReference type="GO" id="GO:0007062">
    <property type="term" value="P:sister chromatid cohesion"/>
    <property type="evidence" value="ECO:0007669"/>
    <property type="project" value="InterPro"/>
</dbReference>
<dbReference type="Gene3D" id="3.30.70.1620">
    <property type="match status" value="1"/>
</dbReference>
<feature type="domain" description="RecF/RecN/SMC N-terminal" evidence="7">
    <location>
        <begin position="2"/>
        <end position="1152"/>
    </location>
</feature>
<feature type="coiled-coil region" evidence="6">
    <location>
        <begin position="652"/>
        <end position="679"/>
    </location>
</feature>
<evidence type="ECO:0000256" key="1">
    <source>
        <dbReference type="ARBA" id="ARBA00022490"/>
    </source>
</evidence>
<evidence type="ECO:0000313" key="10">
    <source>
        <dbReference type="Proteomes" id="UP000032360"/>
    </source>
</evidence>
<evidence type="ECO:0000256" key="4">
    <source>
        <dbReference type="ARBA" id="ARBA00023054"/>
    </source>
</evidence>
<dbReference type="NCBIfam" id="TIGR02168">
    <property type="entry name" value="SMC_prok_B"/>
    <property type="match status" value="1"/>
</dbReference>
<keyword evidence="10" id="KW-1185">Reference proteome</keyword>
<dbReference type="PANTHER" id="PTHR43977">
    <property type="entry name" value="STRUCTURAL MAINTENANCE OF CHROMOSOMES PROTEIN 3"/>
    <property type="match status" value="1"/>
</dbReference>
<comment type="caution">
    <text evidence="9">The sequence shown here is derived from an EMBL/GenBank/DDBJ whole genome shotgun (WGS) entry which is preliminary data.</text>
</comment>
<dbReference type="GO" id="GO:0016887">
    <property type="term" value="F:ATP hydrolysis activity"/>
    <property type="evidence" value="ECO:0007669"/>
    <property type="project" value="InterPro"/>
</dbReference>
<dbReference type="SUPFAM" id="SSF75553">
    <property type="entry name" value="Smc hinge domain"/>
    <property type="match status" value="1"/>
</dbReference>
<organism evidence="9 10">
    <name type="scientific">Acidithrix ferrooxidans</name>
    <dbReference type="NCBI Taxonomy" id="1280514"/>
    <lineage>
        <taxon>Bacteria</taxon>
        <taxon>Bacillati</taxon>
        <taxon>Actinomycetota</taxon>
        <taxon>Acidimicrobiia</taxon>
        <taxon>Acidimicrobiales</taxon>
        <taxon>Acidimicrobiaceae</taxon>
        <taxon>Acidithrix</taxon>
    </lineage>
</organism>
<keyword evidence="2 6" id="KW-0547">Nucleotide-binding</keyword>
<dbReference type="Pfam" id="PF06470">
    <property type="entry name" value="SMC_hinge"/>
    <property type="match status" value="1"/>
</dbReference>
<gene>
    <name evidence="6 9" type="primary">smc</name>
    <name evidence="9" type="ORF">AXFE_32050</name>
</gene>
<evidence type="ECO:0000256" key="6">
    <source>
        <dbReference type="HAMAP-Rule" id="MF_01894"/>
    </source>
</evidence>
<proteinExistence type="inferred from homology"/>
<protein>
    <recommendedName>
        <fullName evidence="6">Chromosome partition protein Smc</fullName>
    </recommendedName>
</protein>
<feature type="domain" description="SMC hinge" evidence="8">
    <location>
        <begin position="513"/>
        <end position="623"/>
    </location>
</feature>
<dbReference type="Pfam" id="PF02463">
    <property type="entry name" value="SMC_N"/>
    <property type="match status" value="1"/>
</dbReference>
<keyword evidence="4 6" id="KW-0175">Coiled coil</keyword>
<comment type="domain">
    <text evidence="6">Contains large globular domains required for ATP hydrolysis at each terminus and a third globular domain forming a flexible hinge near the middle of the molecule. These domains are separated by coiled-coil structures.</text>
</comment>
<keyword evidence="1 6" id="KW-0963">Cytoplasm</keyword>
<reference evidence="9 10" key="1">
    <citation type="submission" date="2015-01" db="EMBL/GenBank/DDBJ databases">
        <title>Draft genome of the acidophilic iron oxidizer Acidithrix ferrooxidans strain Py-F3.</title>
        <authorList>
            <person name="Poehlein A."/>
            <person name="Eisen S."/>
            <person name="Schloemann M."/>
            <person name="Johnson B.D."/>
            <person name="Daniel R."/>
            <person name="Muehling M."/>
        </authorList>
    </citation>
    <scope>NUCLEOTIDE SEQUENCE [LARGE SCALE GENOMIC DNA]</scope>
    <source>
        <strain evidence="9 10">Py-F3</strain>
    </source>
</reference>
<dbReference type="InterPro" id="IPR024704">
    <property type="entry name" value="SMC"/>
</dbReference>
<comment type="function">
    <text evidence="6">Required for chromosome condensation and partitioning.</text>
</comment>
<keyword evidence="5 6" id="KW-0238">DNA-binding</keyword>
<dbReference type="Gene3D" id="3.40.50.300">
    <property type="entry name" value="P-loop containing nucleotide triphosphate hydrolases"/>
    <property type="match status" value="2"/>
</dbReference>
<sequence>MYLKSLSLRGFKSFADSSTIEFAPGINVVVGPNGSGKSNIVDAISWVLGTQTPKALRSAKMEDVIFAGGQSRGAAKSSKVTIVLDNAERRLSLELAEVAITRHLSRSGESGYELNGRDCRLIDLSELLLDASIGRGQHTIISQGNLDVILDAKASDRRLTIEDASGIAKYRRRQDRTARRLGVVEEESARAQELLRDINRRIKPLERQAKAAKRHIDLGDEIAQLKAYILGSQYREHLSLSQGGDEAEAVLKEKIDSLGALVFTYRQRLQELEAKALLIDDSKLIDEMRRLDALLARGSLTLALGREREKQNLARIALLSNRSGIIALEEKSKALTLTKEELHASILRMGPELDDLEEKEAELKKRSSLVNMESVATLESKEREISSAQRSLFAKKSELTSELNATKREFDSASRAIETMDSQGTKTTSRLGELDSAILASSELLERAKLRLEEIVPVLSALDQEIDAREGSLSLLREAGAEANAIWSTLESALSKLHSKSQLETASTVDTPIGVVTELIEVKEGYGEVVEAALGSYGLGVVASNRQKGVLGFQKIKEYSDRALIVAGFEGAQWQSLSFRELPRLVSIGSLILDVHPAIAAIVARWIGDIYLFEGSMDEAEEIVKAHPEITLVTSNRDRVTSFGFEAPENAAVVSRRAINEARDRKDQLRSEVSTLTGEVSLLKTKRRGISEEVSSNQAVVRRSSMEIERLRGERNRINDAKGRFDQDQEASRHSLARALIRIDELNLALVPIAEELKAVEEEFGMVRGDLDDHRVELANLSRSRAALRQLRSQLEVKLARLGERLAGVDAELARNEIEIIQMQEKYASDEIEVKRLNRYEIGYQGVITEVLRIESLVKTISTDTSRELDEVNISKAQLSKEISMLRSEIERLSFERSTASEELVALHDSIREASIRSAVVSERIWRELEIAPEIAMQIPILAGIEPTQAASTLQARQDELVSLGPINQLAKVELEELYERHKFITDQLADINSSRSELRSISRQIDKEMKEVFLSAYRDIDNNFRETFELLFPGGRGSLVLTDQDNPLEAGLEFDISIPGKTLRRLPLLSGGERSLVALGFLFAVFRSRPSPFYVLDEVEAALDDLNLSRLLVLLESFGSHAQLIVISHQKRTMEIANRLIGVSMAESGSSKVVIENLKARQLTLSSQD</sequence>
<comment type="subcellular location">
    <subcellularLocation>
        <location evidence="6">Cytoplasm</location>
    </subcellularLocation>
</comment>
<dbReference type="STRING" id="1280514.AXFE_32050"/>
<dbReference type="EMBL" id="JXYS01000109">
    <property type="protein sequence ID" value="KJF15956.1"/>
    <property type="molecule type" value="Genomic_DNA"/>
</dbReference>
<comment type="similarity">
    <text evidence="6">Belongs to the SMC family.</text>
</comment>